<dbReference type="InterPro" id="IPR046824">
    <property type="entry name" value="Mss51-like_C"/>
</dbReference>
<gene>
    <name evidence="2" type="ORF">N0F65_002027</name>
</gene>
<organism evidence="2 3">
    <name type="scientific">Lagenidium giganteum</name>
    <dbReference type="NCBI Taxonomy" id="4803"/>
    <lineage>
        <taxon>Eukaryota</taxon>
        <taxon>Sar</taxon>
        <taxon>Stramenopiles</taxon>
        <taxon>Oomycota</taxon>
        <taxon>Peronosporomycetes</taxon>
        <taxon>Pythiales</taxon>
        <taxon>Pythiaceae</taxon>
    </lineage>
</organism>
<proteinExistence type="predicted"/>
<keyword evidence="3" id="KW-1185">Reference proteome</keyword>
<reference evidence="2" key="1">
    <citation type="submission" date="2022-11" db="EMBL/GenBank/DDBJ databases">
        <authorList>
            <person name="Morgan W.R."/>
            <person name="Tartar A."/>
        </authorList>
    </citation>
    <scope>NUCLEOTIDE SEQUENCE</scope>
    <source>
        <strain evidence="2">ARSEF 373</strain>
    </source>
</reference>
<dbReference type="PANTHER" id="PTHR28069">
    <property type="entry name" value="GH20023P"/>
    <property type="match status" value="1"/>
</dbReference>
<dbReference type="EMBL" id="DAKRPA010000072">
    <property type="protein sequence ID" value="DBA00024.1"/>
    <property type="molecule type" value="Genomic_DNA"/>
</dbReference>
<protein>
    <recommendedName>
        <fullName evidence="1">Mitochondrial splicing suppressor 51-like C-terminal domain-containing protein</fullName>
    </recommendedName>
</protein>
<reference evidence="2" key="2">
    <citation type="journal article" date="2023" name="Microbiol Resour">
        <title>Decontamination and Annotation of the Draft Genome Sequence of the Oomycete Lagenidium giganteum ARSEF 373.</title>
        <authorList>
            <person name="Morgan W.R."/>
            <person name="Tartar A."/>
        </authorList>
    </citation>
    <scope>NUCLEOTIDE SEQUENCE</scope>
    <source>
        <strain evidence="2">ARSEF 373</strain>
    </source>
</reference>
<dbReference type="AlphaFoldDB" id="A0AAV2Z1W4"/>
<evidence type="ECO:0000313" key="3">
    <source>
        <dbReference type="Proteomes" id="UP001146120"/>
    </source>
</evidence>
<sequence>MAGNAVTMAAAAVPSEAHVSVHTRSLTLIECMKRLLVEDTQSALAQQKAANSLQELTVHLVGADHREGNTGEETAKIFELLFQFLQQEENVHCINLVLVGPNIARPLHLLRYACEADALAVRVQYFVGSFDDYHDDKELYVRPDLAVCFNAGVWGYDEWLPTLRLLVHDLGVPLLITSYNANEASDDEDVLDDEVAPPHWFWRAEKNPFGSLTHRHTRNDFGSVLRENDHWMCVGPTPQSSVPMVS</sequence>
<dbReference type="Proteomes" id="UP001146120">
    <property type="component" value="Unassembled WGS sequence"/>
</dbReference>
<comment type="caution">
    <text evidence="2">The sequence shown here is derived from an EMBL/GenBank/DDBJ whole genome shotgun (WGS) entry which is preliminary data.</text>
</comment>
<dbReference type="Pfam" id="PF20179">
    <property type="entry name" value="MSS51_C"/>
    <property type="match status" value="1"/>
</dbReference>
<name>A0AAV2Z1W4_9STRA</name>
<evidence type="ECO:0000313" key="2">
    <source>
        <dbReference type="EMBL" id="DBA00024.1"/>
    </source>
</evidence>
<accession>A0AAV2Z1W4</accession>
<evidence type="ECO:0000259" key="1">
    <source>
        <dbReference type="Pfam" id="PF20179"/>
    </source>
</evidence>
<feature type="domain" description="Mitochondrial splicing suppressor 51-like C-terminal" evidence="1">
    <location>
        <begin position="26"/>
        <end position="215"/>
    </location>
</feature>